<comment type="similarity">
    <text evidence="5">Belongs to the FlgI family.</text>
</comment>
<keyword evidence="6" id="KW-0966">Cell projection</keyword>
<organism evidence="6 7">
    <name type="scientific">Thermatribacter velox</name>
    <dbReference type="NCBI Taxonomy" id="3039681"/>
    <lineage>
        <taxon>Bacteria</taxon>
        <taxon>Pseudomonadati</taxon>
        <taxon>Atribacterota</taxon>
        <taxon>Atribacteria</taxon>
        <taxon>Atribacterales</taxon>
        <taxon>Thermatribacteraceae</taxon>
        <taxon>Thermatribacter</taxon>
    </lineage>
</organism>
<comment type="function">
    <text evidence="1 5">Assembles around the rod to form the L-ring and probably protects the motor/basal body from shearing forces during rotation.</text>
</comment>
<evidence type="ECO:0000313" key="7">
    <source>
        <dbReference type="Proteomes" id="UP001461341"/>
    </source>
</evidence>
<reference evidence="6 7" key="1">
    <citation type="submission" date="2023-03" db="EMBL/GenBank/DDBJ databases">
        <title>Novel Species.</title>
        <authorList>
            <person name="Ma S."/>
        </authorList>
    </citation>
    <scope>NUCLEOTIDE SEQUENCE [LARGE SCALE GENOMIC DNA]</scope>
    <source>
        <strain evidence="6 7">B11</strain>
    </source>
</reference>
<evidence type="ECO:0000256" key="4">
    <source>
        <dbReference type="ARBA" id="ARBA00023143"/>
    </source>
</evidence>
<keyword evidence="4 5" id="KW-0975">Bacterial flagellum</keyword>
<name>A0ABZ2YB78_9BACT</name>
<evidence type="ECO:0000256" key="2">
    <source>
        <dbReference type="ARBA" id="ARBA00004117"/>
    </source>
</evidence>
<evidence type="ECO:0000256" key="3">
    <source>
        <dbReference type="ARBA" id="ARBA00022729"/>
    </source>
</evidence>
<keyword evidence="7" id="KW-1185">Reference proteome</keyword>
<dbReference type="HAMAP" id="MF_00416">
    <property type="entry name" value="FlgI"/>
    <property type="match status" value="1"/>
</dbReference>
<dbReference type="Proteomes" id="UP001461341">
    <property type="component" value="Chromosome"/>
</dbReference>
<dbReference type="NCBIfam" id="NF003676">
    <property type="entry name" value="PRK05303.1"/>
    <property type="match status" value="1"/>
</dbReference>
<keyword evidence="6" id="KW-0969">Cilium</keyword>
<gene>
    <name evidence="5" type="primary">flgI</name>
    <name evidence="6" type="ORF">QBE54_00605</name>
</gene>
<proteinExistence type="inferred from homology"/>
<comment type="subcellular location">
    <subcellularLocation>
        <location evidence="2 5">Bacterial flagellum basal body</location>
    </subcellularLocation>
</comment>
<evidence type="ECO:0000256" key="1">
    <source>
        <dbReference type="ARBA" id="ARBA00002591"/>
    </source>
</evidence>
<accession>A0ABZ2YB78</accession>
<dbReference type="PRINTS" id="PR01010">
    <property type="entry name" value="FLGPRINGFLGI"/>
</dbReference>
<dbReference type="PANTHER" id="PTHR30381">
    <property type="entry name" value="FLAGELLAR P-RING PERIPLASMIC PROTEIN FLGI"/>
    <property type="match status" value="1"/>
</dbReference>
<keyword evidence="6" id="KW-0282">Flagellum</keyword>
<dbReference type="EMBL" id="CP121689">
    <property type="protein sequence ID" value="WZL76265.1"/>
    <property type="molecule type" value="Genomic_DNA"/>
</dbReference>
<dbReference type="PANTHER" id="PTHR30381:SF0">
    <property type="entry name" value="FLAGELLAR P-RING PROTEIN"/>
    <property type="match status" value="1"/>
</dbReference>
<comment type="subunit">
    <text evidence="5">The basal body constitutes a major portion of the flagellar organelle and consists of four rings (L,P,S, and M) mounted on a central rod.</text>
</comment>
<evidence type="ECO:0000313" key="6">
    <source>
        <dbReference type="EMBL" id="WZL76265.1"/>
    </source>
</evidence>
<keyword evidence="3" id="KW-0732">Signal</keyword>
<protein>
    <recommendedName>
        <fullName evidence="5">Flagellar P-ring protein</fullName>
    </recommendedName>
    <alternativeName>
        <fullName evidence="5">Basal body P-ring protein</fullName>
    </alternativeName>
</protein>
<sequence length="371" mass="39000">MGRIIVFMTVVIIAVLCCAVFVGAETVRIKDITQVEGVRGNQLVGYGLVVGLSGTGDSRSSLFTNQSLSNMLSKLGITVDSQQVRSKNVAAVIVTAELPPFVSEGERIDVTVSSLGDAKSLQGGILLLTPLKGVDGKVYAVAQGPLSVGGFTAGGGGNQVQQNHPTVGKIPNGAIVERSVSTSFVNSLKGTFSLLLQNPDFVTATRIARVINQELGGRRARVIDANRVEVSIPESFSDRVPQLLAMIGELPVEPDVPARVVVNERTGTVVIGGNVRILPVALAHGNLTVSIQTQYEVSQPPPFSGGETQVVPQQEVQAAQEEGRLFRVESGNTIDDLINSLNALGVTPRDLVAILQALKKAGALQGELIVE</sequence>
<evidence type="ECO:0000256" key="5">
    <source>
        <dbReference type="HAMAP-Rule" id="MF_00416"/>
    </source>
</evidence>
<dbReference type="InterPro" id="IPR001782">
    <property type="entry name" value="Flag_FlgI"/>
</dbReference>
<dbReference type="Pfam" id="PF02119">
    <property type="entry name" value="FlgI"/>
    <property type="match status" value="1"/>
</dbReference>